<gene>
    <name evidence="9" type="ORF">ACFFGT_22300</name>
</gene>
<dbReference type="PANTHER" id="PTHR33799:SF1">
    <property type="entry name" value="PTS SYSTEM MANNOSE-SPECIFIC EIIAB COMPONENT-RELATED"/>
    <property type="match status" value="1"/>
</dbReference>
<keyword evidence="10" id="KW-1185">Reference proteome</keyword>
<protein>
    <submittedName>
        <fullName evidence="9">PTS sugar transporter subunit IIA</fullName>
    </submittedName>
</protein>
<dbReference type="InterPro" id="IPR033887">
    <property type="entry name" value="PTS_IIA_man"/>
</dbReference>
<dbReference type="InterPro" id="IPR036662">
    <property type="entry name" value="PTS_EIIA_man-typ_sf"/>
</dbReference>
<proteinExistence type="predicted"/>
<keyword evidence="6" id="KW-0598">Phosphotransferase system</keyword>
<dbReference type="InterPro" id="IPR051471">
    <property type="entry name" value="Bacterial_PTS_sugar_comp"/>
</dbReference>
<dbReference type="Pfam" id="PF03610">
    <property type="entry name" value="EIIA-man"/>
    <property type="match status" value="1"/>
</dbReference>
<organism evidence="9 10">
    <name type="scientific">Mucilaginibacter angelicae</name>
    <dbReference type="NCBI Taxonomy" id="869718"/>
    <lineage>
        <taxon>Bacteria</taxon>
        <taxon>Pseudomonadati</taxon>
        <taxon>Bacteroidota</taxon>
        <taxon>Sphingobacteriia</taxon>
        <taxon>Sphingobacteriales</taxon>
        <taxon>Sphingobacteriaceae</taxon>
        <taxon>Mucilaginibacter</taxon>
    </lineage>
</organism>
<comment type="subcellular location">
    <subcellularLocation>
        <location evidence="1">Cytoplasm</location>
    </subcellularLocation>
</comment>
<dbReference type="RefSeq" id="WP_377024725.1">
    <property type="nucleotide sequence ID" value="NZ_JBHLTS010000069.1"/>
</dbReference>
<evidence type="ECO:0000256" key="7">
    <source>
        <dbReference type="ARBA" id="ARBA00022777"/>
    </source>
</evidence>
<keyword evidence="2" id="KW-0813">Transport</keyword>
<evidence type="ECO:0000256" key="6">
    <source>
        <dbReference type="ARBA" id="ARBA00022683"/>
    </source>
</evidence>
<dbReference type="PANTHER" id="PTHR33799">
    <property type="entry name" value="PTS PERMEASE-RELATED-RELATED"/>
    <property type="match status" value="1"/>
</dbReference>
<evidence type="ECO:0000313" key="9">
    <source>
        <dbReference type="EMBL" id="MFC0516957.1"/>
    </source>
</evidence>
<dbReference type="SUPFAM" id="SSF53062">
    <property type="entry name" value="PTS system fructose IIA component-like"/>
    <property type="match status" value="1"/>
</dbReference>
<name>A0ABV6LBU6_9SPHI</name>
<evidence type="ECO:0000256" key="4">
    <source>
        <dbReference type="ARBA" id="ARBA00022597"/>
    </source>
</evidence>
<dbReference type="Gene3D" id="3.40.50.510">
    <property type="entry name" value="Phosphotransferase system, mannose-type IIA component"/>
    <property type="match status" value="1"/>
</dbReference>
<dbReference type="Proteomes" id="UP001589828">
    <property type="component" value="Unassembled WGS sequence"/>
</dbReference>
<dbReference type="PROSITE" id="PS51096">
    <property type="entry name" value="PTS_EIIA_TYPE_4"/>
    <property type="match status" value="1"/>
</dbReference>
<comment type="caution">
    <text evidence="9">The sequence shown here is derived from an EMBL/GenBank/DDBJ whole genome shotgun (WGS) entry which is preliminary data.</text>
</comment>
<evidence type="ECO:0000256" key="5">
    <source>
        <dbReference type="ARBA" id="ARBA00022679"/>
    </source>
</evidence>
<keyword evidence="4 9" id="KW-0762">Sugar transport</keyword>
<feature type="domain" description="PTS EIIA type-4" evidence="8">
    <location>
        <begin position="7"/>
        <end position="128"/>
    </location>
</feature>
<accession>A0ABV6LBU6</accession>
<dbReference type="EMBL" id="JBHLTS010000069">
    <property type="protein sequence ID" value="MFC0516957.1"/>
    <property type="molecule type" value="Genomic_DNA"/>
</dbReference>
<dbReference type="CDD" id="cd00006">
    <property type="entry name" value="PTS_IIA_man"/>
    <property type="match status" value="1"/>
</dbReference>
<keyword evidence="7" id="KW-0418">Kinase</keyword>
<evidence type="ECO:0000259" key="8">
    <source>
        <dbReference type="PROSITE" id="PS51096"/>
    </source>
</evidence>
<dbReference type="InterPro" id="IPR004701">
    <property type="entry name" value="PTS_EIIA_man-typ"/>
</dbReference>
<keyword evidence="5" id="KW-0808">Transferase</keyword>
<evidence type="ECO:0000256" key="1">
    <source>
        <dbReference type="ARBA" id="ARBA00004496"/>
    </source>
</evidence>
<keyword evidence="3" id="KW-0963">Cytoplasm</keyword>
<evidence type="ECO:0000256" key="3">
    <source>
        <dbReference type="ARBA" id="ARBA00022490"/>
    </source>
</evidence>
<sequence length="145" mass="15794">MENTQGTRKFLIATHGTLAGGVKSSLDIITGAMDNVFLIEAYVDENKSLEDEIKTVLEQVGDNDELIVFSDILGGSVTNQVLQYALQANVHVVSGFNLPLVIEIVLADADTPAEEVIAEAIENAKQQMVYVNKLLTSQNQEEEND</sequence>
<reference evidence="9 10" key="1">
    <citation type="submission" date="2024-09" db="EMBL/GenBank/DDBJ databases">
        <authorList>
            <person name="Sun Q."/>
            <person name="Mori K."/>
        </authorList>
    </citation>
    <scope>NUCLEOTIDE SEQUENCE [LARGE SCALE GENOMIC DNA]</scope>
    <source>
        <strain evidence="9 10">NCAIM B.02415</strain>
    </source>
</reference>
<evidence type="ECO:0000256" key="2">
    <source>
        <dbReference type="ARBA" id="ARBA00022448"/>
    </source>
</evidence>
<evidence type="ECO:0000313" key="10">
    <source>
        <dbReference type="Proteomes" id="UP001589828"/>
    </source>
</evidence>